<protein>
    <recommendedName>
        <fullName evidence="4">Transposase</fullName>
    </recommendedName>
</protein>
<dbReference type="EMBL" id="JAPFQA010000003">
    <property type="protein sequence ID" value="MCZ8544322.1"/>
    <property type="molecule type" value="Genomic_DNA"/>
</dbReference>
<organism evidence="2 3">
    <name type="scientific">Mesorhizobium qingshengii</name>
    <dbReference type="NCBI Taxonomy" id="1165689"/>
    <lineage>
        <taxon>Bacteria</taxon>
        <taxon>Pseudomonadati</taxon>
        <taxon>Pseudomonadota</taxon>
        <taxon>Alphaproteobacteria</taxon>
        <taxon>Hyphomicrobiales</taxon>
        <taxon>Phyllobacteriaceae</taxon>
        <taxon>Mesorhizobium</taxon>
    </lineage>
</organism>
<gene>
    <name evidence="2" type="ORF">OOJ09_09040</name>
</gene>
<evidence type="ECO:0000313" key="3">
    <source>
        <dbReference type="Proteomes" id="UP001152178"/>
    </source>
</evidence>
<keyword evidence="3" id="KW-1185">Reference proteome</keyword>
<comment type="caution">
    <text evidence="2">The sequence shown here is derived from an EMBL/GenBank/DDBJ whole genome shotgun (WGS) entry which is preliminary data.</text>
</comment>
<evidence type="ECO:0000313" key="2">
    <source>
        <dbReference type="EMBL" id="MCZ8544322.1"/>
    </source>
</evidence>
<dbReference type="RefSeq" id="WP_269904885.1">
    <property type="nucleotide sequence ID" value="NZ_JAPFQA010000003.1"/>
</dbReference>
<feature type="region of interest" description="Disordered" evidence="1">
    <location>
        <begin position="1"/>
        <end position="76"/>
    </location>
</feature>
<feature type="compositionally biased region" description="Basic and acidic residues" evidence="1">
    <location>
        <begin position="19"/>
        <end position="32"/>
    </location>
</feature>
<evidence type="ECO:0008006" key="4">
    <source>
        <dbReference type="Google" id="ProtNLM"/>
    </source>
</evidence>
<accession>A0ABT4QRV9</accession>
<dbReference type="Proteomes" id="UP001152178">
    <property type="component" value="Unassembled WGS sequence"/>
</dbReference>
<sequence>MPSNSTPRSQAKKSPAVRSLEHERHEEPSAEHELEEGLEDTFPASDPISITGTAIPGAPAKPGKAKTVAGRKKRKT</sequence>
<proteinExistence type="predicted"/>
<evidence type="ECO:0000256" key="1">
    <source>
        <dbReference type="SAM" id="MobiDB-lite"/>
    </source>
</evidence>
<name>A0ABT4QRV9_9HYPH</name>
<reference evidence="2" key="1">
    <citation type="submission" date="2022-11" db="EMBL/GenBank/DDBJ databases">
        <authorList>
            <person name="Coimbra C."/>
        </authorList>
    </citation>
    <scope>NUCLEOTIDE SEQUENCE</scope>
    <source>
        <strain evidence="2">Jales19</strain>
    </source>
</reference>
<feature type="compositionally biased region" description="Low complexity" evidence="1">
    <location>
        <begin position="51"/>
        <end position="67"/>
    </location>
</feature>